<dbReference type="RefSeq" id="WP_182217911.1">
    <property type="nucleotide sequence ID" value="NZ_JACEZS010000009.1"/>
</dbReference>
<evidence type="ECO:0000313" key="14">
    <source>
        <dbReference type="EMBL" id="MBA5606141.1"/>
    </source>
</evidence>
<evidence type="ECO:0000256" key="8">
    <source>
        <dbReference type="ARBA" id="ARBA00023157"/>
    </source>
</evidence>
<comment type="function">
    <text evidence="11">Catalyzes the reduction of ribonucleotides to deoxyribonucleotides. May function to provide a pool of deoxyribonucleotide precursors for DNA repair during oxygen limitation and/or for immediate growth after restoration of oxygen.</text>
</comment>
<dbReference type="InterPro" id="IPR013509">
    <property type="entry name" value="RNR_lsu_N"/>
</dbReference>
<dbReference type="GO" id="GO:0004748">
    <property type="term" value="F:ribonucleoside-diphosphate reductase activity, thioredoxin disulfide as acceptor"/>
    <property type="evidence" value="ECO:0007669"/>
    <property type="project" value="UniProtKB-EC"/>
</dbReference>
<dbReference type="Gene3D" id="3.20.70.20">
    <property type="match status" value="1"/>
</dbReference>
<dbReference type="InterPro" id="IPR050862">
    <property type="entry name" value="RdRp_reductase_class-2"/>
</dbReference>
<proteinExistence type="inferred from homology"/>
<keyword evidence="5 11" id="KW-0547">Nucleotide-binding</keyword>
<keyword evidence="3 11" id="KW-0846">Cobalamin</keyword>
<dbReference type="SUPFAM" id="SSF51998">
    <property type="entry name" value="PFL-like glycyl radical enzymes"/>
    <property type="match status" value="1"/>
</dbReference>
<feature type="domain" description="Ribonucleotide reductase large subunit C-terminal" evidence="13">
    <location>
        <begin position="85"/>
        <end position="575"/>
    </location>
</feature>
<keyword evidence="9 11" id="KW-0170">Cobalt</keyword>
<organism evidence="14 15">
    <name type="scientific">Rugamonas fusca</name>
    <dbReference type="NCBI Taxonomy" id="2758568"/>
    <lineage>
        <taxon>Bacteria</taxon>
        <taxon>Pseudomonadati</taxon>
        <taxon>Pseudomonadota</taxon>
        <taxon>Betaproteobacteria</taxon>
        <taxon>Burkholderiales</taxon>
        <taxon>Oxalobacteraceae</taxon>
        <taxon>Telluria group</taxon>
        <taxon>Rugamonas</taxon>
    </lineage>
</organism>
<keyword evidence="15" id="KW-1185">Reference proteome</keyword>
<sequence length="595" mass="63477">MNDHHLTEPIAAMVWRARYGGGPDGDANVQASWSRVALALAAPEARDRDAWRARFEQVLTQFRFLPGGRILAGAGRTHGATLFNCFASGTLPDALDGIFSALGEAVVTLQAGGGVGCDFSPVRPAGARAERSGNTAAGPLAFMRVWDAAASALSQPGGRGPAMLAALRCDHPDIEAFIDAKRGGTLSHFNLSVLVTDEFMRAVEEDGPWSLVFPASGHAPVADLPVCERVWSGTDAPQPCQVWATLPARALWQRLLRAAFDSGEPGVIFIDHVQRANNLRGHEQIAVCNPCGEVPLPPHGACNLGSLNLTQFVHEPFGQHPKLDLAALADAATVATRMLDNVYDVSAWPLKAQSTVAHATRRLGLGITGLGDALAMLGVRYGDDHALELADVIMRTVSHAAYRASIALADERGAFPAYDAASYLGSDFIQTLPPELIDSIWKHGIRNSHLTALAPAGGISVLANNVSSGVEPIFALRQQRTMRRDDGSRHTVDAADYAWTLFRRLHGQGAPLPPALVEACDIDPLRQLQMVSRLQAHVDQGISKTLNLAPGTSFAEFESLYMEAWQLGLKGCTVYRPEAAIGDAPLRMAETGCGG</sequence>
<dbReference type="GO" id="GO:0031419">
    <property type="term" value="F:cobalamin binding"/>
    <property type="evidence" value="ECO:0007669"/>
    <property type="project" value="UniProtKB-KW"/>
</dbReference>
<evidence type="ECO:0000256" key="5">
    <source>
        <dbReference type="ARBA" id="ARBA00022741"/>
    </source>
</evidence>
<evidence type="ECO:0000256" key="11">
    <source>
        <dbReference type="RuleBase" id="RU364064"/>
    </source>
</evidence>
<dbReference type="Pfam" id="PF00317">
    <property type="entry name" value="Ribonuc_red_lgN"/>
    <property type="match status" value="1"/>
</dbReference>
<keyword evidence="8" id="KW-1015">Disulfide bond</keyword>
<name>A0A7W2I751_9BURK</name>
<feature type="domain" description="Ribonucleotide reductase large subunit N-terminal" evidence="12">
    <location>
        <begin position="9"/>
        <end position="79"/>
    </location>
</feature>
<keyword evidence="4 11" id="KW-0237">DNA synthesis</keyword>
<gene>
    <name evidence="14" type="ORF">H3H36_12325</name>
</gene>
<dbReference type="AlphaFoldDB" id="A0A7W2I751"/>
<evidence type="ECO:0000256" key="7">
    <source>
        <dbReference type="ARBA" id="ARBA00023116"/>
    </source>
</evidence>
<evidence type="ECO:0000256" key="1">
    <source>
        <dbReference type="ARBA" id="ARBA00001922"/>
    </source>
</evidence>
<accession>A0A7W2I751</accession>
<evidence type="ECO:0000256" key="2">
    <source>
        <dbReference type="ARBA" id="ARBA00007405"/>
    </source>
</evidence>
<evidence type="ECO:0000256" key="10">
    <source>
        <dbReference type="ARBA" id="ARBA00047754"/>
    </source>
</evidence>
<evidence type="ECO:0000256" key="3">
    <source>
        <dbReference type="ARBA" id="ARBA00022628"/>
    </source>
</evidence>
<comment type="similarity">
    <text evidence="2 11">Belongs to the ribonucleoside diphosphate reductase class-2 family.</text>
</comment>
<keyword evidence="7" id="KW-0215">Deoxyribonucleotide synthesis</keyword>
<dbReference type="InterPro" id="IPR000788">
    <property type="entry name" value="RNR_lg_C"/>
</dbReference>
<comment type="catalytic activity">
    <reaction evidence="10 11">
        <text>a 2'-deoxyribonucleoside 5'-diphosphate + [thioredoxin]-disulfide + H2O = a ribonucleoside 5'-diphosphate + [thioredoxin]-dithiol</text>
        <dbReference type="Rhea" id="RHEA:23252"/>
        <dbReference type="Rhea" id="RHEA-COMP:10698"/>
        <dbReference type="Rhea" id="RHEA-COMP:10700"/>
        <dbReference type="ChEBI" id="CHEBI:15377"/>
        <dbReference type="ChEBI" id="CHEBI:29950"/>
        <dbReference type="ChEBI" id="CHEBI:50058"/>
        <dbReference type="ChEBI" id="CHEBI:57930"/>
        <dbReference type="ChEBI" id="CHEBI:73316"/>
        <dbReference type="EC" id="1.17.4.1"/>
    </reaction>
</comment>
<dbReference type="EC" id="1.17.4.1" evidence="11"/>
<reference evidence="14 15" key="1">
    <citation type="submission" date="2020-07" db="EMBL/GenBank/DDBJ databases">
        <title>Novel species isolated from subtropical streams in China.</title>
        <authorList>
            <person name="Lu H."/>
        </authorList>
    </citation>
    <scope>NUCLEOTIDE SEQUENCE [LARGE SCALE GENOMIC DNA]</scope>
    <source>
        <strain evidence="14 15">FT3S</strain>
    </source>
</reference>
<dbReference type="CDD" id="cd02888">
    <property type="entry name" value="RNR_II_dimer"/>
    <property type="match status" value="1"/>
</dbReference>
<evidence type="ECO:0000313" key="15">
    <source>
        <dbReference type="Proteomes" id="UP000566711"/>
    </source>
</evidence>
<dbReference type="GO" id="GO:0005524">
    <property type="term" value="F:ATP binding"/>
    <property type="evidence" value="ECO:0007669"/>
    <property type="project" value="InterPro"/>
</dbReference>
<evidence type="ECO:0000256" key="6">
    <source>
        <dbReference type="ARBA" id="ARBA00023002"/>
    </source>
</evidence>
<dbReference type="EMBL" id="JACEZS010000009">
    <property type="protein sequence ID" value="MBA5606141.1"/>
    <property type="molecule type" value="Genomic_DNA"/>
</dbReference>
<dbReference type="GO" id="GO:0071897">
    <property type="term" value="P:DNA biosynthetic process"/>
    <property type="evidence" value="ECO:0007669"/>
    <property type="project" value="UniProtKB-KW"/>
</dbReference>
<comment type="cofactor">
    <cofactor evidence="1 11">
        <name>adenosylcob(III)alamin</name>
        <dbReference type="ChEBI" id="CHEBI:18408"/>
    </cofactor>
</comment>
<keyword evidence="6 11" id="KW-0560">Oxidoreductase</keyword>
<dbReference type="PANTHER" id="PTHR43371:SF1">
    <property type="entry name" value="RIBONUCLEOSIDE-DIPHOSPHATE REDUCTASE"/>
    <property type="match status" value="1"/>
</dbReference>
<evidence type="ECO:0000256" key="4">
    <source>
        <dbReference type="ARBA" id="ARBA00022634"/>
    </source>
</evidence>
<dbReference type="GO" id="GO:0009263">
    <property type="term" value="P:deoxyribonucleotide biosynthetic process"/>
    <property type="evidence" value="ECO:0007669"/>
    <property type="project" value="UniProtKB-KW"/>
</dbReference>
<evidence type="ECO:0000256" key="9">
    <source>
        <dbReference type="ARBA" id="ARBA00023285"/>
    </source>
</evidence>
<dbReference type="Proteomes" id="UP000566711">
    <property type="component" value="Unassembled WGS sequence"/>
</dbReference>
<dbReference type="InterPro" id="IPR013344">
    <property type="entry name" value="RNR_NrdJ/NrdZ"/>
</dbReference>
<protein>
    <recommendedName>
        <fullName evidence="11">Vitamin B12-dependent ribonucleotide reductase</fullName>
        <ecNumber evidence="11">1.17.4.1</ecNumber>
    </recommendedName>
</protein>
<dbReference type="PANTHER" id="PTHR43371">
    <property type="entry name" value="VITAMIN B12-DEPENDENT RIBONUCLEOTIDE REDUCTASE"/>
    <property type="match status" value="1"/>
</dbReference>
<evidence type="ECO:0000259" key="12">
    <source>
        <dbReference type="Pfam" id="PF00317"/>
    </source>
</evidence>
<dbReference type="Pfam" id="PF02867">
    <property type="entry name" value="Ribonuc_red_lgC"/>
    <property type="match status" value="1"/>
</dbReference>
<dbReference type="PRINTS" id="PR01183">
    <property type="entry name" value="RIBORDTASEM1"/>
</dbReference>
<comment type="caution">
    <text evidence="14">The sequence shown here is derived from an EMBL/GenBank/DDBJ whole genome shotgun (WGS) entry which is preliminary data.</text>
</comment>
<dbReference type="NCBIfam" id="TIGR02504">
    <property type="entry name" value="NrdJ_Z"/>
    <property type="match status" value="1"/>
</dbReference>
<evidence type="ECO:0000259" key="13">
    <source>
        <dbReference type="Pfam" id="PF02867"/>
    </source>
</evidence>